<gene>
    <name evidence="3" type="ORF">H2LOC_019125</name>
</gene>
<dbReference type="Proteomes" id="UP000309061">
    <property type="component" value="Chromosome"/>
</dbReference>
<protein>
    <submittedName>
        <fullName evidence="3">GNAT family N-acetyltransferase</fullName>
    </submittedName>
</protein>
<evidence type="ECO:0000259" key="2">
    <source>
        <dbReference type="Pfam" id="PF13480"/>
    </source>
</evidence>
<organism evidence="3 4">
    <name type="scientific">Methylocystis heyeri</name>
    <dbReference type="NCBI Taxonomy" id="391905"/>
    <lineage>
        <taxon>Bacteria</taxon>
        <taxon>Pseudomonadati</taxon>
        <taxon>Pseudomonadota</taxon>
        <taxon>Alphaproteobacteria</taxon>
        <taxon>Hyphomicrobiales</taxon>
        <taxon>Methylocystaceae</taxon>
        <taxon>Methylocystis</taxon>
    </lineage>
</organism>
<dbReference type="GO" id="GO:0016740">
    <property type="term" value="F:transferase activity"/>
    <property type="evidence" value="ECO:0007669"/>
    <property type="project" value="UniProtKB-KW"/>
</dbReference>
<feature type="domain" description="BioF2-like acetyltransferase" evidence="2">
    <location>
        <begin position="228"/>
        <end position="359"/>
    </location>
</feature>
<feature type="compositionally biased region" description="Low complexity" evidence="1">
    <location>
        <begin position="12"/>
        <end position="25"/>
    </location>
</feature>
<dbReference type="OrthoDB" id="213519at2"/>
<dbReference type="InterPro" id="IPR038740">
    <property type="entry name" value="BioF2-like_GNAT_dom"/>
</dbReference>
<dbReference type="SUPFAM" id="SSF55729">
    <property type="entry name" value="Acyl-CoA N-acyltransferases (Nat)"/>
    <property type="match status" value="1"/>
</dbReference>
<dbReference type="AlphaFoldDB" id="A0A6B8KLF4"/>
<reference evidence="3 4" key="1">
    <citation type="submission" date="2019-11" db="EMBL/GenBank/DDBJ databases">
        <title>The genome sequence of Methylocystis heyeri.</title>
        <authorList>
            <person name="Oshkin I.Y."/>
            <person name="Miroshnikov K."/>
            <person name="Dedysh S.N."/>
        </authorList>
    </citation>
    <scope>NUCLEOTIDE SEQUENCE [LARGE SCALE GENOMIC DNA]</scope>
    <source>
        <strain evidence="3 4">H2</strain>
    </source>
</reference>
<name>A0A6B8KLF4_9HYPH</name>
<dbReference type="Pfam" id="PF13480">
    <property type="entry name" value="Acetyltransf_6"/>
    <property type="match status" value="1"/>
</dbReference>
<sequence>MVAPFRNGQPQALRGGTSGAAAGRTGAGARRALPLLRPLRQSPADGGFALRLLTTEQIGEALADGPFASAWRELCDQALEPNGFIEAGFALAAARHFPVRARPVFLAMWSAGEDGRQSLAALFPLAPAGPGGALTRLWLDKQAALGAPLLRRDCAVAAAERFLEWLAEDGRACGAVFPRIVRDGATHKAIVEAARRGGRSIRTLESFERAALLPGSDPDELWLRGASRKALKELKRRQRRLAEFGEVGFSFSSTRPQVRAATEQFLALEASGWKKARGAFLSDASLLTFVRSATRLLAEEGKCRIASLTLDGAPIAMAILIESGRRAYFWKIAFDERFRAQAPGIHLVSELTREMAARTDIELTDSCAIANHPMIDRFWPDRLPIVDIAVQAGPASAKAFHGACDREVQRRDLRARVKRIVKRLLGRKES</sequence>
<proteinExistence type="predicted"/>
<dbReference type="KEGG" id="mhey:H2LOC_019125"/>
<dbReference type="InterPro" id="IPR016181">
    <property type="entry name" value="Acyl_CoA_acyltransferase"/>
</dbReference>
<keyword evidence="4" id="KW-1185">Reference proteome</keyword>
<evidence type="ECO:0000313" key="3">
    <source>
        <dbReference type="EMBL" id="QGM47618.1"/>
    </source>
</evidence>
<evidence type="ECO:0000256" key="1">
    <source>
        <dbReference type="SAM" id="MobiDB-lite"/>
    </source>
</evidence>
<keyword evidence="3" id="KW-0808">Transferase</keyword>
<dbReference type="EMBL" id="CP046052">
    <property type="protein sequence ID" value="QGM47618.1"/>
    <property type="molecule type" value="Genomic_DNA"/>
</dbReference>
<evidence type="ECO:0000313" key="4">
    <source>
        <dbReference type="Proteomes" id="UP000309061"/>
    </source>
</evidence>
<dbReference type="RefSeq" id="WP_136497150.1">
    <property type="nucleotide sequence ID" value="NZ_CP046052.1"/>
</dbReference>
<feature type="region of interest" description="Disordered" evidence="1">
    <location>
        <begin position="1"/>
        <end position="25"/>
    </location>
</feature>
<accession>A0A6B8KLF4</accession>
<dbReference type="Gene3D" id="3.40.630.30">
    <property type="match status" value="1"/>
</dbReference>